<evidence type="ECO:0000313" key="3">
    <source>
        <dbReference type="Proteomes" id="UP001152607"/>
    </source>
</evidence>
<evidence type="ECO:0000313" key="2">
    <source>
        <dbReference type="EMBL" id="CAI6337104.1"/>
    </source>
</evidence>
<dbReference type="OrthoDB" id="3934549at2759"/>
<proteinExistence type="predicted"/>
<keyword evidence="1" id="KW-1133">Transmembrane helix</keyword>
<dbReference type="AlphaFoldDB" id="A0A9W4UK20"/>
<comment type="caution">
    <text evidence="2">The sequence shown here is derived from an EMBL/GenBank/DDBJ whole genome shotgun (WGS) entry which is preliminary data.</text>
</comment>
<feature type="transmembrane region" description="Helical" evidence="1">
    <location>
        <begin position="36"/>
        <end position="56"/>
    </location>
</feature>
<accession>A0A9W4UK20</accession>
<feature type="transmembrane region" description="Helical" evidence="1">
    <location>
        <begin position="7"/>
        <end position="30"/>
    </location>
</feature>
<dbReference type="Proteomes" id="UP001152607">
    <property type="component" value="Unassembled WGS sequence"/>
</dbReference>
<gene>
    <name evidence="2" type="ORF">PDIGIT_LOCUS10212</name>
</gene>
<evidence type="ECO:0000256" key="1">
    <source>
        <dbReference type="SAM" id="Phobius"/>
    </source>
</evidence>
<sequence length="69" mass="7839">MVYLRPGFIVVIVGTTLTALSTLVVAFRYFCRYYRMGQVAAADHLIFVALVSSLPMRSQVKRRKGKERS</sequence>
<name>A0A9W4UK20_9PLEO</name>
<keyword evidence="3" id="KW-1185">Reference proteome</keyword>
<keyword evidence="1" id="KW-0472">Membrane</keyword>
<reference evidence="2" key="1">
    <citation type="submission" date="2023-01" db="EMBL/GenBank/DDBJ databases">
        <authorList>
            <person name="Van Ghelder C."/>
            <person name="Rancurel C."/>
        </authorList>
    </citation>
    <scope>NUCLEOTIDE SEQUENCE</scope>
    <source>
        <strain evidence="2">CNCM I-4278</strain>
    </source>
</reference>
<organism evidence="2 3">
    <name type="scientific">Periconia digitata</name>
    <dbReference type="NCBI Taxonomy" id="1303443"/>
    <lineage>
        <taxon>Eukaryota</taxon>
        <taxon>Fungi</taxon>
        <taxon>Dikarya</taxon>
        <taxon>Ascomycota</taxon>
        <taxon>Pezizomycotina</taxon>
        <taxon>Dothideomycetes</taxon>
        <taxon>Pleosporomycetidae</taxon>
        <taxon>Pleosporales</taxon>
        <taxon>Massarineae</taxon>
        <taxon>Periconiaceae</taxon>
        <taxon>Periconia</taxon>
    </lineage>
</organism>
<keyword evidence="1" id="KW-0812">Transmembrane</keyword>
<protein>
    <submittedName>
        <fullName evidence="2">Uncharacterized protein</fullName>
    </submittedName>
</protein>
<dbReference type="EMBL" id="CAOQHR010000007">
    <property type="protein sequence ID" value="CAI6337104.1"/>
    <property type="molecule type" value="Genomic_DNA"/>
</dbReference>